<sequence length="149" mass="16417">MAAAIFNEAKKMDSVLNKQKNVHDVEFAECDCCGLTEECTPAYIARVREKFEGRWLCGLCSEAVKDETVRCDEDITTNEALDRHTKFCEQFKSSSPPPNPAEDLLSAVKNLLRKSLGSPRKNGSSSSSPFGRSKSCFSTLSNGEVESQV</sequence>
<feature type="region of interest" description="Disordered" evidence="1">
    <location>
        <begin position="115"/>
        <end position="149"/>
    </location>
</feature>
<comment type="caution">
    <text evidence="2">The sequence shown here is derived from an EMBL/GenBank/DDBJ whole genome shotgun (WGS) entry which is preliminary data.</text>
</comment>
<dbReference type="PANTHER" id="PTHR33108:SF56">
    <property type="entry name" value="DUF1677 FAMILY PROTEIN"/>
    <property type="match status" value="1"/>
</dbReference>
<reference evidence="3" key="1">
    <citation type="submission" date="2013-09" db="EMBL/GenBank/DDBJ databases">
        <title>Corchorus olitorius genome sequencing.</title>
        <authorList>
            <person name="Alam M."/>
            <person name="Haque M.S."/>
            <person name="Islam M.S."/>
            <person name="Emdad E.M."/>
            <person name="Islam M.M."/>
            <person name="Ahmed B."/>
            <person name="Halim A."/>
            <person name="Hossen Q.M.M."/>
            <person name="Hossain M.Z."/>
            <person name="Ahmed R."/>
            <person name="Khan M.M."/>
            <person name="Islam R."/>
            <person name="Rashid M.M."/>
            <person name="Khan S.A."/>
            <person name="Rahman M.S."/>
            <person name="Alam M."/>
            <person name="Yahiya A.S."/>
            <person name="Khan M.S."/>
            <person name="Azam M.S."/>
            <person name="Haque T."/>
            <person name="Lashkar M.Z.H."/>
            <person name="Akhand A.I."/>
            <person name="Morshed G."/>
            <person name="Roy S."/>
            <person name="Uddin K.S."/>
            <person name="Rabeya T."/>
            <person name="Hossain A.S."/>
            <person name="Chowdhury A."/>
            <person name="Snigdha A.R."/>
            <person name="Mortoza M.S."/>
            <person name="Matin S.A."/>
            <person name="Hoque S.M.E."/>
            <person name="Islam M.K."/>
            <person name="Roy D.K."/>
            <person name="Haider R."/>
            <person name="Moosa M.M."/>
            <person name="Elias S.M."/>
            <person name="Hasan A.M."/>
            <person name="Jahan S."/>
            <person name="Shafiuddin M."/>
            <person name="Mahmood N."/>
            <person name="Shommy N.S."/>
        </authorList>
    </citation>
    <scope>NUCLEOTIDE SEQUENCE [LARGE SCALE GENOMIC DNA]</scope>
    <source>
        <strain evidence="3">cv. O-4</strain>
    </source>
</reference>
<proteinExistence type="predicted"/>
<dbReference type="STRING" id="93759.A0A1R3IV51"/>
<dbReference type="EMBL" id="AWUE01017570">
    <property type="protein sequence ID" value="OMO86443.1"/>
    <property type="molecule type" value="Genomic_DNA"/>
</dbReference>
<keyword evidence="3" id="KW-1185">Reference proteome</keyword>
<gene>
    <name evidence="2" type="ORF">COLO4_21159</name>
</gene>
<organism evidence="2 3">
    <name type="scientific">Corchorus olitorius</name>
    <dbReference type="NCBI Taxonomy" id="93759"/>
    <lineage>
        <taxon>Eukaryota</taxon>
        <taxon>Viridiplantae</taxon>
        <taxon>Streptophyta</taxon>
        <taxon>Embryophyta</taxon>
        <taxon>Tracheophyta</taxon>
        <taxon>Spermatophyta</taxon>
        <taxon>Magnoliopsida</taxon>
        <taxon>eudicotyledons</taxon>
        <taxon>Gunneridae</taxon>
        <taxon>Pentapetalae</taxon>
        <taxon>rosids</taxon>
        <taxon>malvids</taxon>
        <taxon>Malvales</taxon>
        <taxon>Malvaceae</taxon>
        <taxon>Grewioideae</taxon>
        <taxon>Apeibeae</taxon>
        <taxon>Corchorus</taxon>
    </lineage>
</organism>
<feature type="compositionally biased region" description="Low complexity" evidence="1">
    <location>
        <begin position="118"/>
        <end position="138"/>
    </location>
</feature>
<feature type="compositionally biased region" description="Polar residues" evidence="1">
    <location>
        <begin position="139"/>
        <end position="149"/>
    </location>
</feature>
<dbReference type="InterPro" id="IPR012876">
    <property type="entry name" value="DUF1677_pln"/>
</dbReference>
<protein>
    <submittedName>
        <fullName evidence="2">Uncharacterized protein</fullName>
    </submittedName>
</protein>
<dbReference type="AlphaFoldDB" id="A0A1R3IV51"/>
<evidence type="ECO:0000313" key="3">
    <source>
        <dbReference type="Proteomes" id="UP000187203"/>
    </source>
</evidence>
<evidence type="ECO:0000313" key="2">
    <source>
        <dbReference type="EMBL" id="OMO86443.1"/>
    </source>
</evidence>
<evidence type="ECO:0000256" key="1">
    <source>
        <dbReference type="SAM" id="MobiDB-lite"/>
    </source>
</evidence>
<accession>A0A1R3IV51</accession>
<dbReference type="Proteomes" id="UP000187203">
    <property type="component" value="Unassembled WGS sequence"/>
</dbReference>
<dbReference type="PANTHER" id="PTHR33108">
    <property type="entry name" value="OS01G0745000 PROTEIN"/>
    <property type="match status" value="1"/>
</dbReference>
<dbReference type="Pfam" id="PF07911">
    <property type="entry name" value="DUF1677"/>
    <property type="match status" value="1"/>
</dbReference>
<name>A0A1R3IV51_9ROSI</name>
<dbReference type="OrthoDB" id="1911663at2759"/>